<comment type="caution">
    <text evidence="9">The sequence shown here is derived from an EMBL/GenBank/DDBJ whole genome shotgun (WGS) entry which is preliminary data.</text>
</comment>
<evidence type="ECO:0000256" key="1">
    <source>
        <dbReference type="ARBA" id="ARBA00001971"/>
    </source>
</evidence>
<dbReference type="PANTHER" id="PTHR46206:SF2">
    <property type="entry name" value="CYTOCHROME P450 MONOOXYGENASE AUSG-RELATED"/>
    <property type="match status" value="1"/>
</dbReference>
<keyword evidence="4 8" id="KW-0479">Metal-binding</keyword>
<evidence type="ECO:0000313" key="10">
    <source>
        <dbReference type="Proteomes" id="UP001521116"/>
    </source>
</evidence>
<dbReference type="PRINTS" id="PR00465">
    <property type="entry name" value="EP450IV"/>
</dbReference>
<protein>
    <recommendedName>
        <fullName evidence="11">Cytochrome P450 monooxygenase</fullName>
    </recommendedName>
</protein>
<reference evidence="9 10" key="1">
    <citation type="submission" date="2024-02" db="EMBL/GenBank/DDBJ databases">
        <title>De novo assembly and annotation of 12 fungi associated with fruit tree decline syndrome in Ontario, Canada.</title>
        <authorList>
            <person name="Sulman M."/>
            <person name="Ellouze W."/>
            <person name="Ilyukhin E."/>
        </authorList>
    </citation>
    <scope>NUCLEOTIDE SEQUENCE [LARGE SCALE GENOMIC DNA]</scope>
    <source>
        <strain evidence="9 10">M1-105</strain>
    </source>
</reference>
<keyword evidence="10" id="KW-1185">Reference proteome</keyword>
<sequence length="511" mass="56764">MELKATFIDNLNPGAPTILTAVLVICALLFYCTADERPYPGIPVVGKGKGEWTNKKAKERFQLDATQILKQGLLEHKGPFQVFAPHGPTIILPPSMIDSIRNDDRLVFTHASRKIFLGDYSGLDPFRLSDPETDVLIATVRQNLTQSLGGNTPAALASSLRTLLTTALPPPATWTPVALAQLAPAVAARLSAQVFLGEPLCRDPAWLAISVTYTLNVMAAVRRLRTWPPPARALLQHFAPECRALRAQIAHARRLIEPEVEARGRARKGGRAVDALGWMEEQGVRRGAVLDPVVGQLGLSFVAIHTTSVTMVGVMYDLAREPGLVEKVRREIVEVLGEEGGWKKTSLYRMKLLDSCLKESQRVHIMNSVLMNRVALEAFTLPDGTRVPKGAMVGIPTWHMQDASNFEDPDKFDGERFLRMRQIPGLETRAQFVTTSADHLGFGHGKHACPGRFFASNELKIALCYLLMNYDWKFEEGEPKRISLLKSEFMPDPQQKILVRAREPELDLFKL</sequence>
<keyword evidence="6 8" id="KW-0408">Iron</keyword>
<accession>A0ABR3SF07</accession>
<evidence type="ECO:0000256" key="5">
    <source>
        <dbReference type="ARBA" id="ARBA00023002"/>
    </source>
</evidence>
<evidence type="ECO:0000256" key="8">
    <source>
        <dbReference type="RuleBase" id="RU000461"/>
    </source>
</evidence>
<dbReference type="InterPro" id="IPR002403">
    <property type="entry name" value="Cyt_P450_E_grp-IV"/>
</dbReference>
<evidence type="ECO:0008006" key="11">
    <source>
        <dbReference type="Google" id="ProtNLM"/>
    </source>
</evidence>
<dbReference type="EMBL" id="JAJVDC020000194">
    <property type="protein sequence ID" value="KAL1619119.1"/>
    <property type="molecule type" value="Genomic_DNA"/>
</dbReference>
<keyword evidence="3 8" id="KW-0349">Heme</keyword>
<evidence type="ECO:0000256" key="3">
    <source>
        <dbReference type="ARBA" id="ARBA00022617"/>
    </source>
</evidence>
<dbReference type="Gene3D" id="1.10.630.10">
    <property type="entry name" value="Cytochrome P450"/>
    <property type="match status" value="1"/>
</dbReference>
<dbReference type="Proteomes" id="UP001521116">
    <property type="component" value="Unassembled WGS sequence"/>
</dbReference>
<evidence type="ECO:0000256" key="7">
    <source>
        <dbReference type="ARBA" id="ARBA00023033"/>
    </source>
</evidence>
<dbReference type="InterPro" id="IPR001128">
    <property type="entry name" value="Cyt_P450"/>
</dbReference>
<evidence type="ECO:0000256" key="6">
    <source>
        <dbReference type="ARBA" id="ARBA00023004"/>
    </source>
</evidence>
<evidence type="ECO:0000256" key="2">
    <source>
        <dbReference type="ARBA" id="ARBA00010617"/>
    </source>
</evidence>
<keyword evidence="7 8" id="KW-0503">Monooxygenase</keyword>
<comment type="cofactor">
    <cofactor evidence="1">
        <name>heme</name>
        <dbReference type="ChEBI" id="CHEBI:30413"/>
    </cofactor>
</comment>
<comment type="similarity">
    <text evidence="2 8">Belongs to the cytochrome P450 family.</text>
</comment>
<name>A0ABR3SF07_9PEZI</name>
<keyword evidence="5 8" id="KW-0560">Oxidoreductase</keyword>
<dbReference type="InterPro" id="IPR017972">
    <property type="entry name" value="Cyt_P450_CS"/>
</dbReference>
<dbReference type="PROSITE" id="PS00086">
    <property type="entry name" value="CYTOCHROME_P450"/>
    <property type="match status" value="1"/>
</dbReference>
<gene>
    <name evidence="9" type="ORF">SLS56_010253</name>
</gene>
<evidence type="ECO:0000256" key="4">
    <source>
        <dbReference type="ARBA" id="ARBA00022723"/>
    </source>
</evidence>
<dbReference type="SUPFAM" id="SSF48264">
    <property type="entry name" value="Cytochrome P450"/>
    <property type="match status" value="1"/>
</dbReference>
<organism evidence="9 10">
    <name type="scientific">Neofusicoccum ribis</name>
    <dbReference type="NCBI Taxonomy" id="45134"/>
    <lineage>
        <taxon>Eukaryota</taxon>
        <taxon>Fungi</taxon>
        <taxon>Dikarya</taxon>
        <taxon>Ascomycota</taxon>
        <taxon>Pezizomycotina</taxon>
        <taxon>Dothideomycetes</taxon>
        <taxon>Dothideomycetes incertae sedis</taxon>
        <taxon>Botryosphaeriales</taxon>
        <taxon>Botryosphaeriaceae</taxon>
        <taxon>Neofusicoccum</taxon>
    </lineage>
</organism>
<dbReference type="Pfam" id="PF00067">
    <property type="entry name" value="p450"/>
    <property type="match status" value="1"/>
</dbReference>
<dbReference type="PANTHER" id="PTHR46206">
    <property type="entry name" value="CYTOCHROME P450"/>
    <property type="match status" value="1"/>
</dbReference>
<proteinExistence type="inferred from homology"/>
<evidence type="ECO:0000313" key="9">
    <source>
        <dbReference type="EMBL" id="KAL1619119.1"/>
    </source>
</evidence>
<dbReference type="CDD" id="cd11041">
    <property type="entry name" value="CYP503A1-like"/>
    <property type="match status" value="1"/>
</dbReference>
<dbReference type="InterPro" id="IPR036396">
    <property type="entry name" value="Cyt_P450_sf"/>
</dbReference>